<comment type="caution">
    <text evidence="1">The sequence shown here is derived from an EMBL/GenBank/DDBJ whole genome shotgun (WGS) entry which is preliminary data.</text>
</comment>
<accession>A0A4U1L343</accession>
<dbReference type="Proteomes" id="UP000309138">
    <property type="component" value="Unassembled WGS sequence"/>
</dbReference>
<dbReference type="Gene3D" id="3.40.30.10">
    <property type="entry name" value="Glutaredoxin"/>
    <property type="match status" value="1"/>
</dbReference>
<dbReference type="EMBL" id="SWKR01000002">
    <property type="protein sequence ID" value="TKD50894.1"/>
    <property type="molecule type" value="Genomic_DNA"/>
</dbReference>
<dbReference type="InterPro" id="IPR036249">
    <property type="entry name" value="Thioredoxin-like_sf"/>
</dbReference>
<proteinExistence type="predicted"/>
<dbReference type="SUPFAM" id="SSF52833">
    <property type="entry name" value="Thioredoxin-like"/>
    <property type="match status" value="1"/>
</dbReference>
<dbReference type="AlphaFoldDB" id="A0A4U1L343"/>
<protein>
    <submittedName>
        <fullName evidence="1">(2Fe-2S) ferredoxin domain-containing protein</fullName>
    </submittedName>
</protein>
<name>A0A4U1L343_9SPHN</name>
<dbReference type="RefSeq" id="WP_136942840.1">
    <property type="nucleotide sequence ID" value="NZ_SWKR01000002.1"/>
</dbReference>
<evidence type="ECO:0000313" key="2">
    <source>
        <dbReference type="Proteomes" id="UP000309138"/>
    </source>
</evidence>
<evidence type="ECO:0000313" key="1">
    <source>
        <dbReference type="EMBL" id="TKD50894.1"/>
    </source>
</evidence>
<keyword evidence="2" id="KW-1185">Reference proteome</keyword>
<organism evidence="1 2">
    <name type="scientific">Sphingomonas baiyangensis</name>
    <dbReference type="NCBI Taxonomy" id="2572576"/>
    <lineage>
        <taxon>Bacteria</taxon>
        <taxon>Pseudomonadati</taxon>
        <taxon>Pseudomonadota</taxon>
        <taxon>Alphaproteobacteria</taxon>
        <taxon>Sphingomonadales</taxon>
        <taxon>Sphingomonadaceae</taxon>
        <taxon>Sphingomonas</taxon>
    </lineage>
</organism>
<reference evidence="1 2" key="1">
    <citation type="submission" date="2019-04" db="EMBL/GenBank/DDBJ databases">
        <authorList>
            <person name="Yang Y."/>
            <person name="Wei D."/>
        </authorList>
    </citation>
    <scope>NUCLEOTIDE SEQUENCE [LARGE SCALE GENOMIC DNA]</scope>
    <source>
        <strain evidence="1 2">L-1-4w-11</strain>
    </source>
</reference>
<dbReference type="CDD" id="cd02980">
    <property type="entry name" value="TRX_Fd_family"/>
    <property type="match status" value="1"/>
</dbReference>
<dbReference type="OrthoDB" id="7412671at2"/>
<sequence length="104" mass="11028">MKREVRSNWQAMVLVCGKCSKKLGGGFGDDGRKPLAKALRRYLGLRKGRKGAAGIVETRCMGVCPKGAVVVLNGADARVWHLVPPATDLGTVARTLGLEADQPA</sequence>
<gene>
    <name evidence="1" type="ORF">FBR43_09050</name>
</gene>